<keyword evidence="3" id="KW-1185">Reference proteome</keyword>
<keyword evidence="2" id="KW-0378">Hydrolase</keyword>
<evidence type="ECO:0000313" key="2">
    <source>
        <dbReference type="EMBL" id="WPB83536.1"/>
    </source>
</evidence>
<protein>
    <submittedName>
        <fullName evidence="2">Alpha/beta family hydrolase</fullName>
    </submittedName>
</protein>
<reference evidence="2 3" key="1">
    <citation type="submission" date="2023-11" db="EMBL/GenBank/DDBJ databases">
        <title>Arctic aerobic anoxygenic photoheterotroph Sediminicoccus rosea KRV36 adapts its photosynthesis to long days of polar summer.</title>
        <authorList>
            <person name="Tomasch J."/>
            <person name="Kopejtka K."/>
            <person name="Bily T."/>
            <person name="Gardiner A.T."/>
            <person name="Gardian Z."/>
            <person name="Shivaramu S."/>
            <person name="Koblizek M."/>
            <person name="Engelhardt F."/>
            <person name="Kaftan D."/>
        </authorList>
    </citation>
    <scope>NUCLEOTIDE SEQUENCE [LARGE SCALE GENOMIC DNA]</scope>
    <source>
        <strain evidence="2 3">R-30</strain>
    </source>
</reference>
<gene>
    <name evidence="2" type="ORF">R9Z33_15650</name>
</gene>
<sequence length="186" mass="20445">MLGSVIQLDGDSCTPETSIGYPLRPRLEAHASAWTSQLDLLQAAGAQELDRNIRRRVALLDRAISDAEGTVVIARSSGARVATLLATRRRMRAVICLGYPFQRPRQPPEPARYEHLEHVLAPTLILQGIHDSYGGRGILDKYAFSPAVTVEFVDACHKFRIPPARWDAIAARILRFCAELPAAPPG</sequence>
<dbReference type="EMBL" id="CP137852">
    <property type="protein sequence ID" value="WPB83536.1"/>
    <property type="molecule type" value="Genomic_DNA"/>
</dbReference>
<accession>A0ABZ0PD82</accession>
<name>A0ABZ0PD82_9PROT</name>
<dbReference type="Pfam" id="PF20408">
    <property type="entry name" value="Abhydrolase_11"/>
    <property type="match status" value="1"/>
</dbReference>
<dbReference type="RefSeq" id="WP_318647511.1">
    <property type="nucleotide sequence ID" value="NZ_CP137852.1"/>
</dbReference>
<dbReference type="SUPFAM" id="SSF53474">
    <property type="entry name" value="alpha/beta-Hydrolases"/>
    <property type="match status" value="1"/>
</dbReference>
<evidence type="ECO:0000313" key="3">
    <source>
        <dbReference type="Proteomes" id="UP001305521"/>
    </source>
</evidence>
<dbReference type="GO" id="GO:0016787">
    <property type="term" value="F:hydrolase activity"/>
    <property type="evidence" value="ECO:0007669"/>
    <property type="project" value="UniProtKB-KW"/>
</dbReference>
<dbReference type="InterPro" id="IPR046879">
    <property type="entry name" value="KANL3/Tex30_Abhydrolase"/>
</dbReference>
<dbReference type="Gene3D" id="3.40.50.1820">
    <property type="entry name" value="alpha/beta hydrolase"/>
    <property type="match status" value="1"/>
</dbReference>
<feature type="domain" description="KANL3/Tex30 alpha/beta hydrolase-like" evidence="1">
    <location>
        <begin position="52"/>
        <end position="160"/>
    </location>
</feature>
<dbReference type="InterPro" id="IPR029058">
    <property type="entry name" value="AB_hydrolase_fold"/>
</dbReference>
<dbReference type="Proteomes" id="UP001305521">
    <property type="component" value="Chromosome"/>
</dbReference>
<evidence type="ECO:0000259" key="1">
    <source>
        <dbReference type="Pfam" id="PF20408"/>
    </source>
</evidence>
<proteinExistence type="predicted"/>
<organism evidence="2 3">
    <name type="scientific">Sediminicoccus rosea</name>
    <dbReference type="NCBI Taxonomy" id="1225128"/>
    <lineage>
        <taxon>Bacteria</taxon>
        <taxon>Pseudomonadati</taxon>
        <taxon>Pseudomonadota</taxon>
        <taxon>Alphaproteobacteria</taxon>
        <taxon>Acetobacterales</taxon>
        <taxon>Roseomonadaceae</taxon>
        <taxon>Sediminicoccus</taxon>
    </lineage>
</organism>